<sequence>MAKPFPIPLANSLCNSEALASSAAAYPLAAPVNACTNRS</sequence>
<accession>A0A916LHC9</accession>
<evidence type="ECO:0000313" key="1">
    <source>
        <dbReference type="EMBL" id="CPC01805.1"/>
    </source>
</evidence>
<dbReference type="AlphaFoldDB" id="A0A916LHC9"/>
<name>A0A916LHC9_MYCTX</name>
<gene>
    <name evidence="1" type="ORF">ERS007739_05523</name>
</gene>
<comment type="caution">
    <text evidence="1">The sequence shown here is derived from an EMBL/GenBank/DDBJ whole genome shotgun (WGS) entry which is preliminary data.</text>
</comment>
<reference evidence="2" key="1">
    <citation type="submission" date="2015-03" db="EMBL/GenBank/DDBJ databases">
        <authorList>
            <consortium name="Pathogen Informatics"/>
        </authorList>
    </citation>
    <scope>NUCLEOTIDE SEQUENCE [LARGE SCALE GENOMIC DNA]</scope>
    <source>
        <strain evidence="2">N09902308</strain>
    </source>
</reference>
<dbReference type="EMBL" id="CSBK01004579">
    <property type="protein sequence ID" value="CPC01805.1"/>
    <property type="molecule type" value="Genomic_DNA"/>
</dbReference>
<proteinExistence type="predicted"/>
<evidence type="ECO:0000313" key="2">
    <source>
        <dbReference type="Proteomes" id="UP000039021"/>
    </source>
</evidence>
<organism evidence="1 2">
    <name type="scientific">Mycobacterium tuberculosis</name>
    <dbReference type="NCBI Taxonomy" id="1773"/>
    <lineage>
        <taxon>Bacteria</taxon>
        <taxon>Bacillati</taxon>
        <taxon>Actinomycetota</taxon>
        <taxon>Actinomycetes</taxon>
        <taxon>Mycobacteriales</taxon>
        <taxon>Mycobacteriaceae</taxon>
        <taxon>Mycobacterium</taxon>
        <taxon>Mycobacterium tuberculosis complex</taxon>
    </lineage>
</organism>
<protein>
    <submittedName>
        <fullName evidence="1">Uncharacterized protein</fullName>
    </submittedName>
</protein>
<dbReference type="Proteomes" id="UP000039021">
    <property type="component" value="Unassembled WGS sequence"/>
</dbReference>